<evidence type="ECO:0000313" key="2">
    <source>
        <dbReference type="Proteomes" id="UP000815677"/>
    </source>
</evidence>
<reference evidence="1" key="1">
    <citation type="submission" date="2014-09" db="EMBL/GenBank/DDBJ databases">
        <title>Genome sequence of the luminous mushroom Mycena chlorophos for searching fungal bioluminescence genes.</title>
        <authorList>
            <person name="Tanaka Y."/>
            <person name="Kasuga D."/>
            <person name="Oba Y."/>
            <person name="Hase S."/>
            <person name="Sato K."/>
            <person name="Oba Y."/>
            <person name="Sakakibara Y."/>
        </authorList>
    </citation>
    <scope>NUCLEOTIDE SEQUENCE</scope>
</reference>
<sequence>MDLLESLEVSTSYDRPETAWRLFIPVAGHHLAPSALPFTTTATTFTMEVDLVEMLRSMQIAKPESANTHPTAAAADCLMSDIHDDPRPNSPSYQGCEFLQAIQSQLDFPTTGGAYIDTILTHRQIFYAYPRGHQCCSRAFSDFACALQQREWRADRDSDVEAAAAFNYEAQVIASVFP</sequence>
<evidence type="ECO:0000313" key="1">
    <source>
        <dbReference type="EMBL" id="GAT57822.1"/>
    </source>
</evidence>
<dbReference type="Proteomes" id="UP000815677">
    <property type="component" value="Unassembled WGS sequence"/>
</dbReference>
<gene>
    <name evidence="1" type="ORF">MCHLO_14327</name>
</gene>
<dbReference type="EMBL" id="DF849506">
    <property type="protein sequence ID" value="GAT57822.1"/>
    <property type="molecule type" value="Genomic_DNA"/>
</dbReference>
<keyword evidence="2" id="KW-1185">Reference proteome</keyword>
<protein>
    <submittedName>
        <fullName evidence="1">Uncharacterized protein</fullName>
    </submittedName>
</protein>
<name>A0ABQ0M3K1_MYCCL</name>
<accession>A0ABQ0M3K1</accession>
<organism evidence="1 2">
    <name type="scientific">Mycena chlorophos</name>
    <name type="common">Agaric fungus</name>
    <name type="synonym">Agaricus chlorophos</name>
    <dbReference type="NCBI Taxonomy" id="658473"/>
    <lineage>
        <taxon>Eukaryota</taxon>
        <taxon>Fungi</taxon>
        <taxon>Dikarya</taxon>
        <taxon>Basidiomycota</taxon>
        <taxon>Agaricomycotina</taxon>
        <taxon>Agaricomycetes</taxon>
        <taxon>Agaricomycetidae</taxon>
        <taxon>Agaricales</taxon>
        <taxon>Marasmiineae</taxon>
        <taxon>Mycenaceae</taxon>
        <taxon>Mycena</taxon>
    </lineage>
</organism>
<proteinExistence type="predicted"/>